<evidence type="ECO:0000259" key="14">
    <source>
        <dbReference type="PROSITE" id="PS50901"/>
    </source>
</evidence>
<evidence type="ECO:0000256" key="9">
    <source>
        <dbReference type="ARBA" id="ARBA00024784"/>
    </source>
</evidence>
<dbReference type="InterPro" id="IPR041027">
    <property type="entry name" value="FtsK_alpha"/>
</dbReference>
<protein>
    <submittedName>
        <fullName evidence="15">DNA translocase FtsK</fullName>
    </submittedName>
</protein>
<evidence type="ECO:0000256" key="12">
    <source>
        <dbReference type="SAM" id="MobiDB-lite"/>
    </source>
</evidence>
<evidence type="ECO:0000256" key="6">
    <source>
        <dbReference type="ARBA" id="ARBA00022840"/>
    </source>
</evidence>
<dbReference type="InterPro" id="IPR002543">
    <property type="entry name" value="FtsK_dom"/>
</dbReference>
<dbReference type="SMART" id="SM00382">
    <property type="entry name" value="AAA"/>
    <property type="match status" value="1"/>
</dbReference>
<feature type="transmembrane region" description="Helical" evidence="13">
    <location>
        <begin position="78"/>
        <end position="101"/>
    </location>
</feature>
<dbReference type="AlphaFoldDB" id="A0A5E5BMT6"/>
<comment type="function">
    <text evidence="9">Essential cell division protein that coordinates cell division and chromosome segregation. The N-terminus is involved in assembly of the cell-division machinery. The C-terminus functions as a DNA motor that moves dsDNA in an ATP-dependent manner towards the dif recombination site, which is located within the replication terminus region. Translocation stops specifically at Xer-dif sites, where FtsK interacts with the Xer recombinase, allowing activation of chromosome unlinking by recombination. FtsK orienting polar sequences (KOPS) guide the direction of DNA translocation. FtsK can remove proteins from DNA as it translocates, but translocation stops specifically at XerCD-dif site, thereby preventing removal of XerC and XerD from dif.</text>
</comment>
<keyword evidence="13" id="KW-0812">Transmembrane</keyword>
<sequence length="1236" mass="128459">MGFGWFGLSTFWLLALCWPGVRGLLGGEIRIFGPGTLRMLLGVPLAMVSSATLAALTGGDSNIPGGSIGQSLSHGLHVALGGTLAMGVAGAVLLFSLPLVFGTTWWGMLARAKPADDDADEPTYDARFDSGGSEPVRGLSQMSFDTSERGERFTPTLGQGHHNVGSLMEAQAPRRRGLASQPRWKLSDEERARLDAMQPPPLTARGAPRTEPSFASGAGRRPAGKGTSAGRTGAGVAATVAATAATSAAAGVRPVLPRGAYASGPSRGDTLRMTEFVRAEPGLTPRETHGASPMNPRPAPAATSASAPQAPVTSLSPAAPADPLHSTSIPGVTGYRRPVGMAPAHLRGTIVHSPFRKPQLGLEDIPPRGAKPVAPSPDDANASAVGRASVDATASTNPPAKTSVPAPSTVPPAVASHPAAPVIRGAALWSATDAATPLSSGISEFTPVDLSTKDADIIAVEALPSGPTPEMLAQQEAARVAEQARVAALAALRDEAQALLRDLRQWSASDSADVVDASTLAPAACATTASLQDSAAVSEARAADETINVIEPADTPVAISQAPAAWDVVDEPQPAAMLTDTPVVAPVTPIPMPAPVSAASPRPFVFAEVLASVEAFDAPVPAPLNPPPAEPSDEPLDHAHAPGRVDASDTAQTIAPLAKPHYVLRADGTWARTDETPLAYDDEAPQPVAPLASATQALPAATAPVIPTFAASAPFGVTRAVEPQAARFSADTPYELPPPRVAIDYDLPSLDLLSPATAQDVANVVSDEALAAVGQLIEQRLAEFKVPVTVVGASAGPVITRFEVEPAVGVRGAQVVGLVKDLARALGVTSIRVVETIPGKTCMGLELPNAQRQMIRLSEILTAPVFDTHRSYLALAMGKDITGEPVVADLARAPHLLVAGTTGSGKSVAVNAMILSLLYKATPDDVRLIMIDPKMLELSVYGGIPHLLAPVVTDMKQAAHALNWCVGEMEKRYRLMSALGVRNLAGYNEKIDAAHAAGMKVSNPFSLTPDAPEPLDRLPFIVVVIDELADLMMVAGKKIEELIARLAQKARAAGIHLILATQRPSVDVITGLIKANIPTRVAFQVSSKIDSRTILDQMGAESLLGQGDMLFLPPGTGYPQRVHGAFVADDEVHRVVQHWQQYGEPDYDEAILAGDPGDAASVDLFGESAGDAEADPLYDEAAAFVLTSRRASISAVQRQLRIGYNRAARLIEQMEAAGLVSPMGRNGAREVIAPGD</sequence>
<dbReference type="Pfam" id="PF09397">
    <property type="entry name" value="FtsK_gamma"/>
    <property type="match status" value="1"/>
</dbReference>
<keyword evidence="16" id="KW-1185">Reference proteome</keyword>
<dbReference type="GO" id="GO:0005886">
    <property type="term" value="C:plasma membrane"/>
    <property type="evidence" value="ECO:0007669"/>
    <property type="project" value="UniProtKB-SubCell"/>
</dbReference>
<dbReference type="EMBL" id="CABPST010000002">
    <property type="protein sequence ID" value="VVE87014.1"/>
    <property type="molecule type" value="Genomic_DNA"/>
</dbReference>
<feature type="region of interest" description="Disordered" evidence="12">
    <location>
        <begin position="115"/>
        <end position="163"/>
    </location>
</feature>
<feature type="compositionally biased region" description="Low complexity" evidence="12">
    <location>
        <begin position="403"/>
        <end position="415"/>
    </location>
</feature>
<dbReference type="GO" id="GO:0051301">
    <property type="term" value="P:cell division"/>
    <property type="evidence" value="ECO:0007669"/>
    <property type="project" value="UniProtKB-KW"/>
</dbReference>
<evidence type="ECO:0000256" key="3">
    <source>
        <dbReference type="ARBA" id="ARBA00022618"/>
    </source>
</evidence>
<evidence type="ECO:0000256" key="5">
    <source>
        <dbReference type="ARBA" id="ARBA00022829"/>
    </source>
</evidence>
<comment type="subunit">
    <text evidence="10">Homohexamer. Forms a ring that surrounds DNA.</text>
</comment>
<evidence type="ECO:0000313" key="16">
    <source>
        <dbReference type="Proteomes" id="UP000382040"/>
    </source>
</evidence>
<keyword evidence="13" id="KW-1133">Transmembrane helix</keyword>
<name>A0A5E5BMT6_9BURK</name>
<keyword evidence="7" id="KW-0238">DNA-binding</keyword>
<feature type="compositionally biased region" description="Pro residues" evidence="12">
    <location>
        <begin position="621"/>
        <end position="630"/>
    </location>
</feature>
<dbReference type="Gene3D" id="3.40.50.300">
    <property type="entry name" value="P-loop containing nucleotide triphosphate hydrolases"/>
    <property type="match status" value="1"/>
</dbReference>
<accession>A0A5E5BMT6</accession>
<dbReference type="CDD" id="cd01127">
    <property type="entry name" value="TrwB_TraG_TraD_VirD4"/>
    <property type="match status" value="1"/>
</dbReference>
<dbReference type="Gene3D" id="1.10.10.10">
    <property type="entry name" value="Winged helix-like DNA-binding domain superfamily/Winged helix DNA-binding domain"/>
    <property type="match status" value="1"/>
</dbReference>
<feature type="compositionally biased region" description="Low complexity" evidence="12">
    <location>
        <begin position="300"/>
        <end position="311"/>
    </location>
</feature>
<dbReference type="InterPro" id="IPR050206">
    <property type="entry name" value="FtsK/SpoIIIE/SftA"/>
</dbReference>
<dbReference type="SUPFAM" id="SSF46785">
    <property type="entry name" value="Winged helix' DNA-binding domain"/>
    <property type="match status" value="1"/>
</dbReference>
<dbReference type="FunFam" id="3.40.50.300:FF:000209">
    <property type="entry name" value="Cell division protein FtsK"/>
    <property type="match status" value="1"/>
</dbReference>
<dbReference type="SUPFAM" id="SSF52540">
    <property type="entry name" value="P-loop containing nucleoside triphosphate hydrolases"/>
    <property type="match status" value="1"/>
</dbReference>
<reference evidence="15 16" key="1">
    <citation type="submission" date="2019-08" db="EMBL/GenBank/DDBJ databases">
        <authorList>
            <person name="Peeters C."/>
        </authorList>
    </citation>
    <scope>NUCLEOTIDE SEQUENCE [LARGE SCALE GENOMIC DNA]</scope>
    <source>
        <strain evidence="15 16">LMG 20603</strain>
    </source>
</reference>
<keyword evidence="5" id="KW-0159">Chromosome partition</keyword>
<feature type="transmembrane region" description="Helical" evidence="13">
    <location>
        <begin position="39"/>
        <end position="57"/>
    </location>
</feature>
<dbReference type="Proteomes" id="UP000382040">
    <property type="component" value="Unassembled WGS sequence"/>
</dbReference>
<keyword evidence="13" id="KW-0472">Membrane</keyword>
<dbReference type="GO" id="GO:0003677">
    <property type="term" value="F:DNA binding"/>
    <property type="evidence" value="ECO:0007669"/>
    <property type="project" value="UniProtKB-KW"/>
</dbReference>
<evidence type="ECO:0000256" key="4">
    <source>
        <dbReference type="ARBA" id="ARBA00022741"/>
    </source>
</evidence>
<proteinExistence type="inferred from homology"/>
<evidence type="ECO:0000256" key="7">
    <source>
        <dbReference type="ARBA" id="ARBA00023125"/>
    </source>
</evidence>
<feature type="region of interest" description="Disordered" evidence="12">
    <location>
        <begin position="190"/>
        <end position="231"/>
    </location>
</feature>
<organism evidence="15 16">
    <name type="scientific">Pandoraea bronchicola</name>
    <dbReference type="NCBI Taxonomy" id="2508287"/>
    <lineage>
        <taxon>Bacteria</taxon>
        <taxon>Pseudomonadati</taxon>
        <taxon>Pseudomonadota</taxon>
        <taxon>Betaproteobacteria</taxon>
        <taxon>Burkholderiales</taxon>
        <taxon>Burkholderiaceae</taxon>
        <taxon>Pandoraea</taxon>
    </lineage>
</organism>
<dbReference type="RefSeq" id="WP_150558404.1">
    <property type="nucleotide sequence ID" value="NZ_CABPST010000002.1"/>
</dbReference>
<dbReference type="PANTHER" id="PTHR22683">
    <property type="entry name" value="SPORULATION PROTEIN RELATED"/>
    <property type="match status" value="1"/>
</dbReference>
<keyword evidence="3" id="KW-0132">Cell division</keyword>
<keyword evidence="6 11" id="KW-0067">ATP-binding</keyword>
<dbReference type="InterPro" id="IPR036390">
    <property type="entry name" value="WH_DNA-bd_sf"/>
</dbReference>
<feature type="binding site" evidence="11">
    <location>
        <begin position="900"/>
        <end position="907"/>
    </location>
    <ligand>
        <name>ATP</name>
        <dbReference type="ChEBI" id="CHEBI:30616"/>
    </ligand>
</feature>
<feature type="region of interest" description="Disordered" evidence="12">
    <location>
        <begin position="281"/>
        <end position="335"/>
    </location>
</feature>
<comment type="subcellular location">
    <subcellularLocation>
        <location evidence="1">Cell inner membrane</location>
    </subcellularLocation>
</comment>
<dbReference type="PANTHER" id="PTHR22683:SF41">
    <property type="entry name" value="DNA TRANSLOCASE FTSK"/>
    <property type="match status" value="1"/>
</dbReference>
<evidence type="ECO:0000256" key="11">
    <source>
        <dbReference type="PROSITE-ProRule" id="PRU00289"/>
    </source>
</evidence>
<feature type="region of interest" description="Disordered" evidence="12">
    <location>
        <begin position="358"/>
        <end position="415"/>
    </location>
</feature>
<dbReference type="Pfam" id="PF01580">
    <property type="entry name" value="FtsK_SpoIIIE"/>
    <property type="match status" value="1"/>
</dbReference>
<evidence type="ECO:0000313" key="15">
    <source>
        <dbReference type="EMBL" id="VVE87014.1"/>
    </source>
</evidence>
<dbReference type="GO" id="GO:0007059">
    <property type="term" value="P:chromosome segregation"/>
    <property type="evidence" value="ECO:0007669"/>
    <property type="project" value="UniProtKB-KW"/>
</dbReference>
<dbReference type="SMART" id="SM00843">
    <property type="entry name" value="Ftsk_gamma"/>
    <property type="match status" value="1"/>
</dbReference>
<dbReference type="PROSITE" id="PS50901">
    <property type="entry name" value="FTSK"/>
    <property type="match status" value="1"/>
</dbReference>
<gene>
    <name evidence="15" type="ORF">PBR20603_00939</name>
</gene>
<evidence type="ECO:0000256" key="8">
    <source>
        <dbReference type="ARBA" id="ARBA00023306"/>
    </source>
</evidence>
<dbReference type="Pfam" id="PF17854">
    <property type="entry name" value="FtsK_alpha"/>
    <property type="match status" value="1"/>
</dbReference>
<dbReference type="InterPro" id="IPR036388">
    <property type="entry name" value="WH-like_DNA-bd_sf"/>
</dbReference>
<dbReference type="InterPro" id="IPR027417">
    <property type="entry name" value="P-loop_NTPase"/>
</dbReference>
<evidence type="ECO:0000256" key="2">
    <source>
        <dbReference type="ARBA" id="ARBA00006474"/>
    </source>
</evidence>
<dbReference type="InterPro" id="IPR003593">
    <property type="entry name" value="AAA+_ATPase"/>
</dbReference>
<evidence type="ECO:0000256" key="1">
    <source>
        <dbReference type="ARBA" id="ARBA00004533"/>
    </source>
</evidence>
<comment type="similarity">
    <text evidence="2">Belongs to the FtsK/SpoIIIE/SftA family.</text>
</comment>
<dbReference type="InterPro" id="IPR018541">
    <property type="entry name" value="Ftsk_gamma"/>
</dbReference>
<keyword evidence="4 11" id="KW-0547">Nucleotide-binding</keyword>
<evidence type="ECO:0000256" key="13">
    <source>
        <dbReference type="SAM" id="Phobius"/>
    </source>
</evidence>
<evidence type="ECO:0000256" key="10">
    <source>
        <dbReference type="ARBA" id="ARBA00025923"/>
    </source>
</evidence>
<dbReference type="Gene3D" id="3.30.980.40">
    <property type="match status" value="1"/>
</dbReference>
<dbReference type="GO" id="GO:0005524">
    <property type="term" value="F:ATP binding"/>
    <property type="evidence" value="ECO:0007669"/>
    <property type="project" value="UniProtKB-UniRule"/>
</dbReference>
<keyword evidence="8" id="KW-0131">Cell cycle</keyword>
<feature type="domain" description="FtsK" evidence="14">
    <location>
        <begin position="883"/>
        <end position="1092"/>
    </location>
</feature>
<feature type="region of interest" description="Disordered" evidence="12">
    <location>
        <begin position="621"/>
        <end position="644"/>
    </location>
</feature>
<dbReference type="OrthoDB" id="9807790at2"/>